<comment type="caution">
    <text evidence="2">The sequence shown here is derived from an EMBL/GenBank/DDBJ whole genome shotgun (WGS) entry which is preliminary data.</text>
</comment>
<dbReference type="RefSeq" id="WP_378935015.1">
    <property type="nucleotide sequence ID" value="NZ_JBHLVO010000011.1"/>
</dbReference>
<evidence type="ECO:0000313" key="3">
    <source>
        <dbReference type="Proteomes" id="UP001589854"/>
    </source>
</evidence>
<name>A0ABV6GFV5_9BACI</name>
<evidence type="ECO:0000313" key="2">
    <source>
        <dbReference type="EMBL" id="MFC0272565.1"/>
    </source>
</evidence>
<gene>
    <name evidence="2" type="ORF">ACFFIX_14100</name>
</gene>
<dbReference type="EMBL" id="JBHLVO010000011">
    <property type="protein sequence ID" value="MFC0272565.1"/>
    <property type="molecule type" value="Genomic_DNA"/>
</dbReference>
<dbReference type="SUPFAM" id="SSF58113">
    <property type="entry name" value="Apolipoprotein A-I"/>
    <property type="match status" value="1"/>
</dbReference>
<accession>A0ABV6GFV5</accession>
<dbReference type="Gene3D" id="1.20.120.20">
    <property type="entry name" value="Apolipoprotein"/>
    <property type="match status" value="1"/>
</dbReference>
<keyword evidence="3" id="KW-1185">Reference proteome</keyword>
<proteinExistence type="predicted"/>
<evidence type="ECO:0000256" key="1">
    <source>
        <dbReference type="SAM" id="MobiDB-lite"/>
    </source>
</evidence>
<feature type="compositionally biased region" description="Low complexity" evidence="1">
    <location>
        <begin position="155"/>
        <end position="171"/>
    </location>
</feature>
<sequence>MTQVTVEKSKNQSSKLLKGVLVGGIVGGCLTFFDRGTRNKMKTKATTLKSSSKDMVTYVKENPNEVKDQMIHQVKSATNSLNEAINDAKNLYEKVNENVFGRVEEVREMTNETLSTAKDAKEDLKNIGSKVKEAGQEASSAIDIDKSKSDSNQFSTSTNVANTNSNAVIRH</sequence>
<reference evidence="2 3" key="1">
    <citation type="submission" date="2024-09" db="EMBL/GenBank/DDBJ databases">
        <authorList>
            <person name="Sun Q."/>
            <person name="Mori K."/>
        </authorList>
    </citation>
    <scope>NUCLEOTIDE SEQUENCE [LARGE SCALE GENOMIC DNA]</scope>
    <source>
        <strain evidence="2 3">CCM 7228</strain>
    </source>
</reference>
<dbReference type="Proteomes" id="UP001589854">
    <property type="component" value="Unassembled WGS sequence"/>
</dbReference>
<organism evidence="2 3">
    <name type="scientific">Metabacillus herbersteinensis</name>
    <dbReference type="NCBI Taxonomy" id="283816"/>
    <lineage>
        <taxon>Bacteria</taxon>
        <taxon>Bacillati</taxon>
        <taxon>Bacillota</taxon>
        <taxon>Bacilli</taxon>
        <taxon>Bacillales</taxon>
        <taxon>Bacillaceae</taxon>
        <taxon>Metabacillus</taxon>
    </lineage>
</organism>
<protein>
    <submittedName>
        <fullName evidence="2">YtxH domain-containing protein</fullName>
    </submittedName>
</protein>
<feature type="region of interest" description="Disordered" evidence="1">
    <location>
        <begin position="131"/>
        <end position="171"/>
    </location>
</feature>